<protein>
    <submittedName>
        <fullName evidence="2">Head-tail adaptor protein</fullName>
    </submittedName>
</protein>
<dbReference type="Pfam" id="PF05521">
    <property type="entry name" value="Phage_HCP"/>
    <property type="match status" value="1"/>
</dbReference>
<organism evidence="2 3">
    <name type="scientific">Pontibaca salina</name>
    <dbReference type="NCBI Taxonomy" id="2795731"/>
    <lineage>
        <taxon>Bacteria</taxon>
        <taxon>Pseudomonadati</taxon>
        <taxon>Pseudomonadota</taxon>
        <taxon>Alphaproteobacteria</taxon>
        <taxon>Rhodobacterales</taxon>
        <taxon>Roseobacteraceae</taxon>
        <taxon>Pontibaca</taxon>
    </lineage>
</organism>
<evidence type="ECO:0000313" key="2">
    <source>
        <dbReference type="EMBL" id="MBI6628329.1"/>
    </source>
</evidence>
<dbReference type="AlphaFoldDB" id="A0A934HRK0"/>
<reference evidence="2" key="1">
    <citation type="submission" date="2020-12" db="EMBL/GenBank/DDBJ databases">
        <title>Pontibaca salina gen. nov., sp. nov., isolated from marine sediment.</title>
        <authorList>
            <person name="Bo J."/>
            <person name="Wang S."/>
            <person name="Song X."/>
            <person name="Du Z."/>
        </authorList>
    </citation>
    <scope>NUCLEOTIDE SEQUENCE</scope>
    <source>
        <strain evidence="2">S1109L</strain>
    </source>
</reference>
<dbReference type="EMBL" id="JAEIJD010000001">
    <property type="protein sequence ID" value="MBI6628329.1"/>
    <property type="molecule type" value="Genomic_DNA"/>
</dbReference>
<proteinExistence type="predicted"/>
<feature type="region of interest" description="Disordered" evidence="1">
    <location>
        <begin position="29"/>
        <end position="48"/>
    </location>
</feature>
<name>A0A934HRK0_9RHOB</name>
<dbReference type="Proteomes" id="UP000613255">
    <property type="component" value="Unassembled WGS sequence"/>
</dbReference>
<keyword evidence="3" id="KW-1185">Reference proteome</keyword>
<dbReference type="InterPro" id="IPR038666">
    <property type="entry name" value="SSP1_head-tail_sf"/>
</dbReference>
<dbReference type="RefSeq" id="WP_198684359.1">
    <property type="nucleotide sequence ID" value="NZ_JAEIJD010000001.1"/>
</dbReference>
<feature type="compositionally biased region" description="Basic and acidic residues" evidence="1">
    <location>
        <begin position="32"/>
        <end position="48"/>
    </location>
</feature>
<gene>
    <name evidence="2" type="ORF">JAO82_00405</name>
</gene>
<dbReference type="InterPro" id="IPR008767">
    <property type="entry name" value="Phage_SPP1_head-tail_adaptor"/>
</dbReference>
<comment type="caution">
    <text evidence="2">The sequence shown here is derived from an EMBL/GenBank/DDBJ whole genome shotgun (WGS) entry which is preliminary data.</text>
</comment>
<sequence length="114" mass="12526">MAVVFNCRIQFQRAQPNDDGYTSAPVWTGTADDNHGAPVRAERTDISDGERWRASEVAAHVTTRFIVMRSTFTAGITPKDRIVSGDVTFEIVGIKGVERNQMIEITAAARSDQA</sequence>
<evidence type="ECO:0000256" key="1">
    <source>
        <dbReference type="SAM" id="MobiDB-lite"/>
    </source>
</evidence>
<dbReference type="Gene3D" id="2.40.10.270">
    <property type="entry name" value="Bacteriophage SPP1 head-tail adaptor protein"/>
    <property type="match status" value="1"/>
</dbReference>
<accession>A0A934HRK0</accession>
<evidence type="ECO:0000313" key="3">
    <source>
        <dbReference type="Proteomes" id="UP000613255"/>
    </source>
</evidence>